<dbReference type="Proteomes" id="UP000075609">
    <property type="component" value="Unassembled WGS sequence"/>
</dbReference>
<name>A0ABR5VW47_9VIBR</name>
<feature type="transmembrane region" description="Helical" evidence="1">
    <location>
        <begin position="172"/>
        <end position="190"/>
    </location>
</feature>
<dbReference type="RefSeq" id="WP_061900974.1">
    <property type="nucleotide sequence ID" value="NZ_CAXYEW010000077.1"/>
</dbReference>
<feature type="transmembrane region" description="Helical" evidence="1">
    <location>
        <begin position="107"/>
        <end position="129"/>
    </location>
</feature>
<proteinExistence type="predicted"/>
<dbReference type="InterPro" id="IPR025495">
    <property type="entry name" value="DUF4386"/>
</dbReference>
<accession>A0ABR5VW47</accession>
<keyword evidence="1" id="KW-0472">Membrane</keyword>
<organism evidence="2 3">
    <name type="scientific">Vibrio cidicii</name>
    <dbReference type="NCBI Taxonomy" id="1763883"/>
    <lineage>
        <taxon>Bacteria</taxon>
        <taxon>Pseudomonadati</taxon>
        <taxon>Pseudomonadota</taxon>
        <taxon>Gammaproteobacteria</taxon>
        <taxon>Vibrionales</taxon>
        <taxon>Vibrionaceae</taxon>
        <taxon>Vibrio</taxon>
    </lineage>
</organism>
<dbReference type="Pfam" id="PF14329">
    <property type="entry name" value="DUF4386"/>
    <property type="match status" value="1"/>
</dbReference>
<gene>
    <name evidence="2" type="ORF">ATY35_20425</name>
</gene>
<feature type="transmembrane region" description="Helical" evidence="1">
    <location>
        <begin position="9"/>
        <end position="27"/>
    </location>
</feature>
<evidence type="ECO:0000313" key="3">
    <source>
        <dbReference type="Proteomes" id="UP000075609"/>
    </source>
</evidence>
<protein>
    <submittedName>
        <fullName evidence="2">Uncharacterized protein</fullName>
    </submittedName>
</protein>
<feature type="transmembrane region" description="Helical" evidence="1">
    <location>
        <begin position="76"/>
        <end position="95"/>
    </location>
</feature>
<dbReference type="EMBL" id="LOBP01000213">
    <property type="protein sequence ID" value="KYN79472.1"/>
    <property type="molecule type" value="Genomic_DNA"/>
</dbReference>
<keyword evidence="1" id="KW-0812">Transmembrane</keyword>
<keyword evidence="1" id="KW-1133">Transmembrane helix</keyword>
<feature type="transmembrane region" description="Helical" evidence="1">
    <location>
        <begin position="141"/>
        <end position="160"/>
    </location>
</feature>
<reference evidence="2 3" key="1">
    <citation type="submission" date="2015-12" db="EMBL/GenBank/DDBJ databases">
        <authorList>
            <person name="Tarr C.L."/>
            <person name="Gladney L.M."/>
        </authorList>
    </citation>
    <scope>NUCLEOTIDE SEQUENCE [LARGE SCALE GENOMIC DNA]</scope>
    <source>
        <strain evidence="2 3">1048-83</strain>
    </source>
</reference>
<feature type="transmembrane region" description="Helical" evidence="1">
    <location>
        <begin position="39"/>
        <end position="64"/>
    </location>
</feature>
<keyword evidence="3" id="KW-1185">Reference proteome</keyword>
<evidence type="ECO:0000256" key="1">
    <source>
        <dbReference type="SAM" id="Phobius"/>
    </source>
</evidence>
<evidence type="ECO:0000313" key="2">
    <source>
        <dbReference type="EMBL" id="KYN79472.1"/>
    </source>
</evidence>
<comment type="caution">
    <text evidence="2">The sequence shown here is derived from an EMBL/GenBank/DDBJ whole genome shotgun (WGS) entry which is preliminary data.</text>
</comment>
<sequence>MRINFISGVSYLLVIIFGLSSYLLFKMPNINAIPSNGDFHWVITLDTLMVIFDAVLSVSLFVLFKDKNFFLASLALLFKAFQSLCILTAIIVLIINYNSPLGVKNSYHIYDIVFDYGLIYFSISLSIYSYQIYKSYNYPKLLSFMVMISSLIYFLGSISNIVSNNNPYIEKLYIIVLISELYFCYCLLFYKRE</sequence>